<dbReference type="InterPro" id="IPR000383">
    <property type="entry name" value="Xaa-Pro-like_dom"/>
</dbReference>
<dbReference type="InterPro" id="IPR029058">
    <property type="entry name" value="AB_hydrolase_fold"/>
</dbReference>
<reference evidence="2 3" key="1">
    <citation type="submission" date="2024-09" db="EMBL/GenBank/DDBJ databases">
        <title>Laminarin stimulates single cell rates of sulfate reduction while oxygen inhibits transcriptomic activity in coastal marine sediment.</title>
        <authorList>
            <person name="Lindsay M."/>
            <person name="Orcutt B."/>
            <person name="Emerson D."/>
            <person name="Stepanauskas R."/>
            <person name="D'Angelo T."/>
        </authorList>
    </citation>
    <scope>NUCLEOTIDE SEQUENCE [LARGE SCALE GENOMIC DNA]</scope>
    <source>
        <strain evidence="2">SAG AM-311-K15</strain>
    </source>
</reference>
<feature type="domain" description="Xaa-Pro dipeptidyl-peptidase-like" evidence="1">
    <location>
        <begin position="31"/>
        <end position="111"/>
    </location>
</feature>
<keyword evidence="2" id="KW-0378">Hydrolase</keyword>
<dbReference type="GO" id="GO:0016787">
    <property type="term" value="F:hydrolase activity"/>
    <property type="evidence" value="ECO:0007669"/>
    <property type="project" value="UniProtKB-KW"/>
</dbReference>
<dbReference type="InterPro" id="IPR005674">
    <property type="entry name" value="CocE/Ser_esterase"/>
</dbReference>
<evidence type="ECO:0000259" key="1">
    <source>
        <dbReference type="Pfam" id="PF02129"/>
    </source>
</evidence>
<dbReference type="Gene3D" id="3.40.50.1820">
    <property type="entry name" value="alpha/beta hydrolase"/>
    <property type="match status" value="1"/>
</dbReference>
<dbReference type="EMBL" id="JBHPBY010000455">
    <property type="protein sequence ID" value="MFC1853246.1"/>
    <property type="molecule type" value="Genomic_DNA"/>
</dbReference>
<evidence type="ECO:0000313" key="3">
    <source>
        <dbReference type="Proteomes" id="UP001594351"/>
    </source>
</evidence>
<name>A0ABV6Z4G3_UNCC1</name>
<dbReference type="SUPFAM" id="SSF53474">
    <property type="entry name" value="alpha/beta-Hydrolases"/>
    <property type="match status" value="1"/>
</dbReference>
<keyword evidence="3" id="KW-1185">Reference proteome</keyword>
<protein>
    <submittedName>
        <fullName evidence="2">CocE/NonD family hydrolase</fullName>
    </submittedName>
</protein>
<dbReference type="Proteomes" id="UP001594351">
    <property type="component" value="Unassembled WGS sequence"/>
</dbReference>
<dbReference type="NCBIfam" id="TIGR00976">
    <property type="entry name" value="CocE_NonD"/>
    <property type="match status" value="1"/>
</dbReference>
<comment type="caution">
    <text evidence="2">The sequence shown here is derived from an EMBL/GenBank/DDBJ whole genome shotgun (WGS) entry which is preliminary data.</text>
</comment>
<gene>
    <name evidence="2" type="ORF">ACFL27_23860</name>
</gene>
<sequence length="116" mass="13405">MTDRDITDKHQVRPPIWHRLAKQSRYLTMRDGIKIAMDLHLPSGLGPEHKVPTILHQTRYFRSALFRPLGKILGFDRSLNVIDHTRQFFVTRGYAWIDVCVRGSGASGGYRPYAWA</sequence>
<accession>A0ABV6Z4G3</accession>
<feature type="non-terminal residue" evidence="2">
    <location>
        <position position="116"/>
    </location>
</feature>
<organism evidence="2 3">
    <name type="scientific">candidate division CSSED10-310 bacterium</name>
    <dbReference type="NCBI Taxonomy" id="2855610"/>
    <lineage>
        <taxon>Bacteria</taxon>
        <taxon>Bacteria division CSSED10-310</taxon>
    </lineage>
</organism>
<evidence type="ECO:0000313" key="2">
    <source>
        <dbReference type="EMBL" id="MFC1853246.1"/>
    </source>
</evidence>
<proteinExistence type="predicted"/>
<dbReference type="Pfam" id="PF02129">
    <property type="entry name" value="Peptidase_S15"/>
    <property type="match status" value="1"/>
</dbReference>